<evidence type="ECO:0008006" key="3">
    <source>
        <dbReference type="Google" id="ProtNLM"/>
    </source>
</evidence>
<accession>A0ABP7N7A8</accession>
<reference evidence="2" key="1">
    <citation type="journal article" date="2019" name="Int. J. Syst. Evol. Microbiol.">
        <title>The Global Catalogue of Microorganisms (GCM) 10K type strain sequencing project: providing services to taxonomists for standard genome sequencing and annotation.</title>
        <authorList>
            <consortium name="The Broad Institute Genomics Platform"/>
            <consortium name="The Broad Institute Genome Sequencing Center for Infectious Disease"/>
            <person name="Wu L."/>
            <person name="Ma J."/>
        </authorList>
    </citation>
    <scope>NUCLEOTIDE SEQUENCE [LARGE SCALE GENOMIC DNA]</scope>
    <source>
        <strain evidence="2">JCM 17214</strain>
    </source>
</reference>
<protein>
    <recommendedName>
        <fullName evidence="3">STAS/SEC14 domain-containing protein</fullName>
    </recommendedName>
</protein>
<organism evidence="1 2">
    <name type="scientific">Hymenobacter algoricola</name>
    <dbReference type="NCBI Taxonomy" id="486267"/>
    <lineage>
        <taxon>Bacteria</taxon>
        <taxon>Pseudomonadati</taxon>
        <taxon>Bacteroidota</taxon>
        <taxon>Cytophagia</taxon>
        <taxon>Cytophagales</taxon>
        <taxon>Hymenobacteraceae</taxon>
        <taxon>Hymenobacter</taxon>
    </lineage>
</organism>
<evidence type="ECO:0000313" key="1">
    <source>
        <dbReference type="EMBL" id="GAA3938823.1"/>
    </source>
</evidence>
<proteinExistence type="predicted"/>
<dbReference type="EMBL" id="BAABDH010000039">
    <property type="protein sequence ID" value="GAA3938823.1"/>
    <property type="molecule type" value="Genomic_DNA"/>
</dbReference>
<name>A0ABP7N7A8_9BACT</name>
<dbReference type="RefSeq" id="WP_345113933.1">
    <property type="nucleotide sequence ID" value="NZ_BAABDH010000039.1"/>
</dbReference>
<gene>
    <name evidence="1" type="ORF">GCM10022406_23770</name>
</gene>
<sequence length="143" mass="15584">MNSDASELLHLTHRTDLGIFVGRWGYQPTAAALPAVYQELKQQALAAGCPFWLQDIRRRSFNDPEVTQWLLTEFFPEMGHLLGGRLSVAYLVGPTLMEAILAGPGFVGPAAYDGQPFVIAFFGDEGDAISWLNQQQSATAANG</sequence>
<keyword evidence="2" id="KW-1185">Reference proteome</keyword>
<evidence type="ECO:0000313" key="2">
    <source>
        <dbReference type="Proteomes" id="UP001499909"/>
    </source>
</evidence>
<dbReference type="Proteomes" id="UP001499909">
    <property type="component" value="Unassembled WGS sequence"/>
</dbReference>
<comment type="caution">
    <text evidence="1">The sequence shown here is derived from an EMBL/GenBank/DDBJ whole genome shotgun (WGS) entry which is preliminary data.</text>
</comment>